<comment type="subcellular location">
    <subcellularLocation>
        <location evidence="6">Cytoplasm</location>
    </subcellularLocation>
</comment>
<dbReference type="GO" id="GO:0008776">
    <property type="term" value="F:acetate kinase activity"/>
    <property type="evidence" value="ECO:0007669"/>
    <property type="project" value="UniProtKB-UniRule"/>
</dbReference>
<feature type="active site" description="Proton donor/acceptor" evidence="6">
    <location>
        <position position="167"/>
    </location>
</feature>
<proteinExistence type="inferred from homology"/>
<feature type="binding site" evidence="6">
    <location>
        <position position="35"/>
    </location>
    <ligand>
        <name>ATP</name>
        <dbReference type="ChEBI" id="CHEBI:30616"/>
    </ligand>
</feature>
<dbReference type="Proteomes" id="UP000054093">
    <property type="component" value="Unassembled WGS sequence"/>
</dbReference>
<comment type="pathway">
    <text evidence="6">Metabolic intermediate biosynthesis; acetyl-CoA biosynthesis; acetyl-CoA from acetate: step 1/2.</text>
</comment>
<dbReference type="PROSITE" id="PS01076">
    <property type="entry name" value="ACETATE_KINASE_2"/>
    <property type="match status" value="1"/>
</dbReference>
<dbReference type="GO" id="GO:0006085">
    <property type="term" value="P:acetyl-CoA biosynthetic process"/>
    <property type="evidence" value="ECO:0007669"/>
    <property type="project" value="UniProtKB-UniRule"/>
</dbReference>
<comment type="catalytic activity">
    <reaction evidence="6">
        <text>acetate + ATP = acetyl phosphate + ADP</text>
        <dbReference type="Rhea" id="RHEA:11352"/>
        <dbReference type="ChEBI" id="CHEBI:22191"/>
        <dbReference type="ChEBI" id="CHEBI:30089"/>
        <dbReference type="ChEBI" id="CHEBI:30616"/>
        <dbReference type="ChEBI" id="CHEBI:456216"/>
        <dbReference type="EC" id="2.7.2.1"/>
    </reaction>
</comment>
<reference evidence="8 9" key="1">
    <citation type="journal article" date="2011" name="Vet. Res.">
        <title>Genome sequence of Helicobacter suis supports its role in gastric pathology.</title>
        <authorList>
            <person name="Vermoote M."/>
            <person name="Vandekerckhove T.T."/>
            <person name="Flahou B."/>
            <person name="Pasmans F."/>
            <person name="Smet A."/>
            <person name="De Groote D."/>
            <person name="Van Criekinge W."/>
            <person name="Ducatelle R."/>
            <person name="Haesebrouck F."/>
        </authorList>
    </citation>
    <scope>NUCLEOTIDE SEQUENCE [LARGE SCALE GENOMIC DNA]</scope>
    <source>
        <strain evidence="8 9">HS5</strain>
    </source>
</reference>
<dbReference type="InterPro" id="IPR000890">
    <property type="entry name" value="Aliphatic_acid_kin_short-chain"/>
</dbReference>
<dbReference type="Pfam" id="PF00871">
    <property type="entry name" value="Acetate_kinase"/>
    <property type="match status" value="1"/>
</dbReference>
<comment type="cofactor">
    <cofactor evidence="6">
        <name>Mg(2+)</name>
        <dbReference type="ChEBI" id="CHEBI:18420"/>
    </cofactor>
    <cofactor evidence="6">
        <name>Mn(2+)</name>
        <dbReference type="ChEBI" id="CHEBI:29035"/>
    </cofactor>
    <text evidence="6">Mg(2+). Can also accept Mn(2+).</text>
</comment>
<dbReference type="AlphaFoldDB" id="E7G349"/>
<comment type="subunit">
    <text evidence="6">Homodimer.</text>
</comment>
<dbReference type="EMBL" id="ADHO01000060">
    <property type="protein sequence ID" value="EFX42196.1"/>
    <property type="molecule type" value="Genomic_DNA"/>
</dbReference>
<dbReference type="GO" id="GO:0005737">
    <property type="term" value="C:cytoplasm"/>
    <property type="evidence" value="ECO:0007669"/>
    <property type="project" value="UniProtKB-SubCell"/>
</dbReference>
<comment type="caution">
    <text evidence="8">The sequence shown here is derived from an EMBL/GenBank/DDBJ whole genome shotgun (WGS) entry which is preliminary data.</text>
</comment>
<dbReference type="GO" id="GO:0006083">
    <property type="term" value="P:acetate metabolic process"/>
    <property type="evidence" value="ECO:0007669"/>
    <property type="project" value="TreeGrafter"/>
</dbReference>
<gene>
    <name evidence="6 8" type="primary">ackA</name>
    <name evidence="8" type="ORF">HSUHS5_0357</name>
</gene>
<comment type="similarity">
    <text evidence="1 6 7">Belongs to the acetokinase family.</text>
</comment>
<evidence type="ECO:0000256" key="4">
    <source>
        <dbReference type="ARBA" id="ARBA00022777"/>
    </source>
</evidence>
<dbReference type="EC" id="2.7.2.1" evidence="6"/>
<dbReference type="InterPro" id="IPR023865">
    <property type="entry name" value="Aliphatic_acid_kinase_CS"/>
</dbReference>
<evidence type="ECO:0000313" key="9">
    <source>
        <dbReference type="Proteomes" id="UP000054093"/>
    </source>
</evidence>
<dbReference type="InterPro" id="IPR043129">
    <property type="entry name" value="ATPase_NBD"/>
</dbReference>
<keyword evidence="6" id="KW-0460">Magnesium</keyword>
<feature type="site" description="Transition state stabilizer" evidence="6">
    <location>
        <position position="260"/>
    </location>
</feature>
<dbReference type="InterPro" id="IPR004372">
    <property type="entry name" value="Ac/propionate_kinase"/>
</dbReference>
<keyword evidence="6" id="KW-0963">Cytoplasm</keyword>
<evidence type="ECO:0000313" key="8">
    <source>
        <dbReference type="EMBL" id="EFX42196.1"/>
    </source>
</evidence>
<evidence type="ECO:0000256" key="1">
    <source>
        <dbReference type="ARBA" id="ARBA00008748"/>
    </source>
</evidence>
<evidence type="ECO:0000256" key="3">
    <source>
        <dbReference type="ARBA" id="ARBA00022741"/>
    </source>
</evidence>
<organism evidence="8 9">
    <name type="scientific">Helicobacter suis HS5</name>
    <dbReference type="NCBI Taxonomy" id="710394"/>
    <lineage>
        <taxon>Bacteria</taxon>
        <taxon>Pseudomonadati</taxon>
        <taxon>Campylobacterota</taxon>
        <taxon>Epsilonproteobacteria</taxon>
        <taxon>Campylobacterales</taxon>
        <taxon>Helicobacteraceae</taxon>
        <taxon>Helicobacter</taxon>
    </lineage>
</organism>
<feature type="site" description="Transition state stabilizer" evidence="6">
    <location>
        <position position="199"/>
    </location>
</feature>
<protein>
    <recommendedName>
        <fullName evidence="6">Acetate kinase</fullName>
        <ecNumber evidence="6">2.7.2.1</ecNumber>
    </recommendedName>
    <alternativeName>
        <fullName evidence="6">Acetokinase</fullName>
    </alternativeName>
</protein>
<dbReference type="PROSITE" id="PS01075">
    <property type="entry name" value="ACETATE_KINASE_1"/>
    <property type="match status" value="1"/>
</dbReference>
<keyword evidence="2 6" id="KW-0808">Transferase</keyword>
<accession>E7G349</accession>
<keyword evidence="3 6" id="KW-0547">Nucleotide-binding</keyword>
<evidence type="ECO:0000256" key="6">
    <source>
        <dbReference type="HAMAP-Rule" id="MF_00020"/>
    </source>
</evidence>
<dbReference type="PIRSF" id="PIRSF000722">
    <property type="entry name" value="Acetate_prop_kin"/>
    <property type="match status" value="1"/>
</dbReference>
<evidence type="ECO:0000256" key="2">
    <source>
        <dbReference type="ARBA" id="ARBA00022679"/>
    </source>
</evidence>
<keyword evidence="4 6" id="KW-0418">Kinase</keyword>
<feature type="binding site" evidence="6">
    <location>
        <begin position="349"/>
        <end position="353"/>
    </location>
    <ligand>
        <name>ATP</name>
        <dbReference type="ChEBI" id="CHEBI:30616"/>
    </ligand>
</feature>
<sequence>MFSRRCDQYNYHDSHSGTGELMRILVLNVGSSSIKFQLLNMEKHMVLAKGIVEQIGEKQSHISISTSGHIHKTEGLHISNHAEGLLQMQDRLQSMGVLRSLAYVDGVGHRIVQGGDLFIEPTLITSEVMGHLEKLCPLAPLHNPAHIAGIKALQEQVPNLPQVAVFDTAFHQSMPKHAHLYALPYSLYEEHRIRRYGFHGTSHHFVAKEAARFLHIPYLEFNAISLHLGNGASVCAIKEGKSVDTSMGLTPLEGLVMGTRSGDLDPALVEYIAQVSQKSLKEVISMLNKQSGLRGLCGDNDMRAIDARIEAGDERAKLAFEIYAYRIKKYIGAYAFALGRLDALIFTGGVGENCARLRALVCTGLENFGFYLDQKINANPRPGIALLSEAHKLPILRVPTNEELAIAQDTVQVVSKYKYHCL</sequence>
<evidence type="ECO:0000256" key="5">
    <source>
        <dbReference type="ARBA" id="ARBA00022840"/>
    </source>
</evidence>
<dbReference type="HAMAP" id="MF_00020">
    <property type="entry name" value="Acetate_kinase"/>
    <property type="match status" value="1"/>
</dbReference>
<dbReference type="NCBIfam" id="TIGR00016">
    <property type="entry name" value="ackA"/>
    <property type="match status" value="1"/>
</dbReference>
<feature type="binding site" evidence="6">
    <location>
        <position position="110"/>
    </location>
    <ligand>
        <name>substrate</name>
    </ligand>
</feature>
<dbReference type="SUPFAM" id="SSF53067">
    <property type="entry name" value="Actin-like ATPase domain"/>
    <property type="match status" value="2"/>
</dbReference>
<feature type="binding site" evidence="6">
    <location>
        <begin position="301"/>
        <end position="303"/>
    </location>
    <ligand>
        <name>ATP</name>
        <dbReference type="ChEBI" id="CHEBI:30616"/>
    </ligand>
</feature>
<feature type="binding site" evidence="6">
    <location>
        <begin position="227"/>
        <end position="231"/>
    </location>
    <ligand>
        <name>ATP</name>
        <dbReference type="ChEBI" id="CHEBI:30616"/>
    </ligand>
</feature>
<dbReference type="UniPathway" id="UPA00340">
    <property type="reaction ID" value="UER00458"/>
</dbReference>
<dbReference type="Gene3D" id="3.30.420.40">
    <property type="match status" value="2"/>
</dbReference>
<name>E7G349_9HELI</name>
<dbReference type="PRINTS" id="PR00471">
    <property type="entry name" value="ACETATEKNASE"/>
</dbReference>
<keyword evidence="5 6" id="KW-0067">ATP-binding</keyword>
<feature type="binding site" evidence="6">
    <location>
        <position position="402"/>
    </location>
    <ligand>
        <name>Mg(2+)</name>
        <dbReference type="ChEBI" id="CHEBI:18420"/>
    </ligand>
</feature>
<evidence type="ECO:0000256" key="7">
    <source>
        <dbReference type="RuleBase" id="RU003835"/>
    </source>
</evidence>
<dbReference type="PANTHER" id="PTHR21060">
    <property type="entry name" value="ACETATE KINASE"/>
    <property type="match status" value="1"/>
</dbReference>
<dbReference type="CDD" id="cd24010">
    <property type="entry name" value="ASKHA_NBD_AcK_PK"/>
    <property type="match status" value="1"/>
</dbReference>
<dbReference type="GO" id="GO:0005524">
    <property type="term" value="F:ATP binding"/>
    <property type="evidence" value="ECO:0007669"/>
    <property type="project" value="UniProtKB-KW"/>
</dbReference>
<feature type="binding site" evidence="6">
    <location>
        <position position="28"/>
    </location>
    <ligand>
        <name>Mg(2+)</name>
        <dbReference type="ChEBI" id="CHEBI:18420"/>
    </ligand>
</feature>
<keyword evidence="6" id="KW-0479">Metal-binding</keyword>
<dbReference type="PANTHER" id="PTHR21060:SF15">
    <property type="entry name" value="ACETATE KINASE-RELATED"/>
    <property type="match status" value="1"/>
</dbReference>
<dbReference type="GO" id="GO:0000287">
    <property type="term" value="F:magnesium ion binding"/>
    <property type="evidence" value="ECO:0007669"/>
    <property type="project" value="UniProtKB-UniRule"/>
</dbReference>
<comment type="function">
    <text evidence="6">Catalyzes the formation of acetyl phosphate from acetate and ATP. Can also catalyze the reverse reaction.</text>
</comment>